<dbReference type="EMBL" id="GBXM01045149">
    <property type="protein sequence ID" value="JAH63428.1"/>
    <property type="molecule type" value="Transcribed_RNA"/>
</dbReference>
<organism evidence="1">
    <name type="scientific">Anguilla anguilla</name>
    <name type="common">European freshwater eel</name>
    <name type="synonym">Muraena anguilla</name>
    <dbReference type="NCBI Taxonomy" id="7936"/>
    <lineage>
        <taxon>Eukaryota</taxon>
        <taxon>Metazoa</taxon>
        <taxon>Chordata</taxon>
        <taxon>Craniata</taxon>
        <taxon>Vertebrata</taxon>
        <taxon>Euteleostomi</taxon>
        <taxon>Actinopterygii</taxon>
        <taxon>Neopterygii</taxon>
        <taxon>Teleostei</taxon>
        <taxon>Anguilliformes</taxon>
        <taxon>Anguillidae</taxon>
        <taxon>Anguilla</taxon>
    </lineage>
</organism>
<dbReference type="AlphaFoldDB" id="A0A0E9UEQ8"/>
<name>A0A0E9UEQ8_ANGAN</name>
<accession>A0A0E9UEQ8</accession>
<sequence>MTSMSWDIEANKTVSFSASCLECVRQAEHWTCTLCLGPCAAVAGNISL</sequence>
<proteinExistence type="predicted"/>
<reference evidence="1" key="2">
    <citation type="journal article" date="2015" name="Fish Shellfish Immunol.">
        <title>Early steps in the European eel (Anguilla anguilla)-Vibrio vulnificus interaction in the gills: Role of the RtxA13 toxin.</title>
        <authorList>
            <person name="Callol A."/>
            <person name="Pajuelo D."/>
            <person name="Ebbesson L."/>
            <person name="Teles M."/>
            <person name="MacKenzie S."/>
            <person name="Amaro C."/>
        </authorList>
    </citation>
    <scope>NUCLEOTIDE SEQUENCE</scope>
</reference>
<protein>
    <submittedName>
        <fullName evidence="1">Uncharacterized protein</fullName>
    </submittedName>
</protein>
<reference evidence="1" key="1">
    <citation type="submission" date="2014-11" db="EMBL/GenBank/DDBJ databases">
        <authorList>
            <person name="Amaro Gonzalez C."/>
        </authorList>
    </citation>
    <scope>NUCLEOTIDE SEQUENCE</scope>
</reference>
<evidence type="ECO:0000313" key="1">
    <source>
        <dbReference type="EMBL" id="JAH63428.1"/>
    </source>
</evidence>